<evidence type="ECO:0000313" key="2">
    <source>
        <dbReference type="Proteomes" id="UP000646579"/>
    </source>
</evidence>
<keyword evidence="2" id="KW-1185">Reference proteome</keyword>
<reference evidence="1" key="2">
    <citation type="submission" date="2020-09" db="EMBL/GenBank/DDBJ databases">
        <authorList>
            <person name="Sun Q."/>
            <person name="Kim S."/>
        </authorList>
    </citation>
    <scope>NUCLEOTIDE SEQUENCE</scope>
    <source>
        <strain evidence="1">KCTC 32437</strain>
    </source>
</reference>
<gene>
    <name evidence="1" type="ORF">GCM10007989_24650</name>
</gene>
<comment type="caution">
    <text evidence="1">The sequence shown here is derived from an EMBL/GenBank/DDBJ whole genome shotgun (WGS) entry which is preliminary data.</text>
</comment>
<dbReference type="AlphaFoldDB" id="A0A918VTL7"/>
<organism evidence="1 2">
    <name type="scientific">Devosia pacifica</name>
    <dbReference type="NCBI Taxonomy" id="1335967"/>
    <lineage>
        <taxon>Bacteria</taxon>
        <taxon>Pseudomonadati</taxon>
        <taxon>Pseudomonadota</taxon>
        <taxon>Alphaproteobacteria</taxon>
        <taxon>Hyphomicrobiales</taxon>
        <taxon>Devosiaceae</taxon>
        <taxon>Devosia</taxon>
    </lineage>
</organism>
<accession>A0A918VTL7</accession>
<sequence length="129" mass="14306">MLTNNLVRAIPLQARGAGVPCANISHNIEHVDGVVGDTFHYEPILMVTSVALFGGKNAAIAFRAKNSKNPAKDYRSEQNYEMEGVVGNQPARLEFFHAQRPMVDEESYRGKTCAEQHSCYPILLDALSW</sequence>
<dbReference type="Proteomes" id="UP000646579">
    <property type="component" value="Unassembled WGS sequence"/>
</dbReference>
<dbReference type="EMBL" id="BMZE01000002">
    <property type="protein sequence ID" value="GHA27823.1"/>
    <property type="molecule type" value="Genomic_DNA"/>
</dbReference>
<name>A0A918VTL7_9HYPH</name>
<proteinExistence type="predicted"/>
<reference evidence="1" key="1">
    <citation type="journal article" date="2014" name="Int. J. Syst. Evol. Microbiol.">
        <title>Complete genome sequence of Corynebacterium casei LMG S-19264T (=DSM 44701T), isolated from a smear-ripened cheese.</title>
        <authorList>
            <consortium name="US DOE Joint Genome Institute (JGI-PGF)"/>
            <person name="Walter F."/>
            <person name="Albersmeier A."/>
            <person name="Kalinowski J."/>
            <person name="Ruckert C."/>
        </authorList>
    </citation>
    <scope>NUCLEOTIDE SEQUENCE</scope>
    <source>
        <strain evidence="1">KCTC 32437</strain>
    </source>
</reference>
<protein>
    <submittedName>
        <fullName evidence="1">Uncharacterized protein</fullName>
    </submittedName>
</protein>
<evidence type="ECO:0000313" key="1">
    <source>
        <dbReference type="EMBL" id="GHA27823.1"/>
    </source>
</evidence>